<proteinExistence type="predicted"/>
<reference evidence="3" key="1">
    <citation type="journal article" date="2020" name="Stud. Mycol.">
        <title>101 Dothideomycetes genomes: A test case for predicting lifestyles and emergence of pathogens.</title>
        <authorList>
            <person name="Haridas S."/>
            <person name="Albert R."/>
            <person name="Binder M."/>
            <person name="Bloem J."/>
            <person name="LaButti K."/>
            <person name="Salamov A."/>
            <person name="Andreopoulos B."/>
            <person name="Baker S."/>
            <person name="Barry K."/>
            <person name="Bills G."/>
            <person name="Bluhm B."/>
            <person name="Cannon C."/>
            <person name="Castanera R."/>
            <person name="Culley D."/>
            <person name="Daum C."/>
            <person name="Ezra D."/>
            <person name="Gonzalez J."/>
            <person name="Henrissat B."/>
            <person name="Kuo A."/>
            <person name="Liang C."/>
            <person name="Lipzen A."/>
            <person name="Lutzoni F."/>
            <person name="Magnuson J."/>
            <person name="Mondo S."/>
            <person name="Nolan M."/>
            <person name="Ohm R."/>
            <person name="Pangilinan J."/>
            <person name="Park H.-J."/>
            <person name="Ramirez L."/>
            <person name="Alfaro M."/>
            <person name="Sun H."/>
            <person name="Tritt A."/>
            <person name="Yoshinaga Y."/>
            <person name="Zwiers L.-H."/>
            <person name="Turgeon B."/>
            <person name="Goodwin S."/>
            <person name="Spatafora J."/>
            <person name="Crous P."/>
            <person name="Grigoriev I."/>
        </authorList>
    </citation>
    <scope>NUCLEOTIDE SEQUENCE [LARGE SCALE GENOMIC DNA]</scope>
    <source>
        <strain evidence="3">CECT 20119</strain>
    </source>
</reference>
<evidence type="ECO:0000259" key="1">
    <source>
        <dbReference type="Pfam" id="PF01575"/>
    </source>
</evidence>
<dbReference type="PANTHER" id="PTHR43841">
    <property type="entry name" value="3-HYDROXYACYL-THIOESTER DEHYDRATASE HTDX-RELATED"/>
    <property type="match status" value="1"/>
</dbReference>
<protein>
    <recommendedName>
        <fullName evidence="1">MaoC-like domain-containing protein</fullName>
    </recommendedName>
</protein>
<feature type="domain" description="MaoC-like" evidence="1">
    <location>
        <begin position="178"/>
        <end position="261"/>
    </location>
</feature>
<gene>
    <name evidence="2" type="ORF">BDZ85DRAFT_245793</name>
</gene>
<dbReference type="PANTHER" id="PTHR43841:SF1">
    <property type="entry name" value="3-HYDROXYACYL-THIOESTER DEHYDRATASE X"/>
    <property type="match status" value="1"/>
</dbReference>
<dbReference type="InterPro" id="IPR002539">
    <property type="entry name" value="MaoC-like_dom"/>
</dbReference>
<keyword evidence="3" id="KW-1185">Reference proteome</keyword>
<dbReference type="AlphaFoldDB" id="A0A6A6GNA1"/>
<dbReference type="CDD" id="cd03441">
    <property type="entry name" value="R_hydratase_like"/>
    <property type="match status" value="1"/>
</dbReference>
<dbReference type="Pfam" id="PF01575">
    <property type="entry name" value="MaoC_dehydratas"/>
    <property type="match status" value="1"/>
</dbReference>
<organism evidence="2 3">
    <name type="scientific">Elsinoe ampelina</name>
    <dbReference type="NCBI Taxonomy" id="302913"/>
    <lineage>
        <taxon>Eukaryota</taxon>
        <taxon>Fungi</taxon>
        <taxon>Dikarya</taxon>
        <taxon>Ascomycota</taxon>
        <taxon>Pezizomycotina</taxon>
        <taxon>Dothideomycetes</taxon>
        <taxon>Dothideomycetidae</taxon>
        <taxon>Myriangiales</taxon>
        <taxon>Elsinoaceae</taxon>
        <taxon>Elsinoe</taxon>
    </lineage>
</organism>
<evidence type="ECO:0000313" key="2">
    <source>
        <dbReference type="EMBL" id="KAF2227181.1"/>
    </source>
</evidence>
<dbReference type="SUPFAM" id="SSF54637">
    <property type="entry name" value="Thioesterase/thiol ester dehydrase-isomerase"/>
    <property type="match status" value="1"/>
</dbReference>
<dbReference type="Proteomes" id="UP000799538">
    <property type="component" value="Unassembled WGS sequence"/>
</dbReference>
<sequence length="292" mass="32579">MPLRIRSSQFQDYATAINTIKSEMSARQISKHIASNQAHLAMFLGSLIQPAIPLLLARKRSPIRPLGAVNVSNRAEMIDVAACRRLVLDTDVESGGAAWSYTISASLPKHAQIVKRGIQTNLVVSIIEETTEHGKREIYRLTFTMLEFRKQARRAHANGKESVNQLDHSINASIDVGSFKMTHADPSNWARICKDYNFIHFSTLVARLFGMKGRIAHGNHVVAKAIEVIGTQTGSEIPQEGRRLEMRFKRPVLIPSRLIIRRSSTSASTMAKQYLIAPEGHEKPSIEVDVHL</sequence>
<name>A0A6A6GNA1_9PEZI</name>
<dbReference type="OrthoDB" id="533830at2759"/>
<dbReference type="InterPro" id="IPR029069">
    <property type="entry name" value="HotDog_dom_sf"/>
</dbReference>
<dbReference type="EMBL" id="ML992501">
    <property type="protein sequence ID" value="KAF2227181.1"/>
    <property type="molecule type" value="Genomic_DNA"/>
</dbReference>
<accession>A0A6A6GNA1</accession>
<dbReference type="Gene3D" id="3.10.129.10">
    <property type="entry name" value="Hotdog Thioesterase"/>
    <property type="match status" value="1"/>
</dbReference>
<evidence type="ECO:0000313" key="3">
    <source>
        <dbReference type="Proteomes" id="UP000799538"/>
    </source>
</evidence>